<evidence type="ECO:0000256" key="1">
    <source>
        <dbReference type="ARBA" id="ARBA00004141"/>
    </source>
</evidence>
<keyword evidence="7" id="KW-0067">ATP-binding</keyword>
<dbReference type="SMART" id="SM01016">
    <property type="entry name" value="Arg_tRNA_synt_N"/>
    <property type="match status" value="1"/>
</dbReference>
<keyword evidence="10 19" id="KW-1133">Transmembrane helix</keyword>
<keyword evidence="22" id="KW-1185">Reference proteome</keyword>
<dbReference type="InterPro" id="IPR013112">
    <property type="entry name" value="FAD-bd_8"/>
</dbReference>
<dbReference type="FunFam" id="3.40.50.620:FF:000058">
    <property type="entry name" value="Mitochondrial arginyl-tRNA synthetase"/>
    <property type="match status" value="1"/>
</dbReference>
<dbReference type="FunFam" id="1.10.730.10:FF:000006">
    <property type="entry name" value="Arginyl-tRNA synthetase 2, mitochondrial"/>
    <property type="match status" value="1"/>
</dbReference>
<gene>
    <name evidence="21" type="ORF">C8034_v009320</name>
</gene>
<dbReference type="PANTHER" id="PTHR11956">
    <property type="entry name" value="ARGINYL-TRNA SYNTHETASE"/>
    <property type="match status" value="1"/>
</dbReference>
<dbReference type="PRINTS" id="PR01038">
    <property type="entry name" value="TRNASYNTHARG"/>
</dbReference>
<dbReference type="InterPro" id="IPR013130">
    <property type="entry name" value="Fe3_Rdtase_TM_dom"/>
</dbReference>
<sequence>MSHNHGGGGGGMGGMTMGTALFQETNIHLAQSFWYIIAGVVGFLGIIRGVNHLEGMRRLKRRRTDSVTFPTRPSNRITQIWATATAIVREMGHPQLYIPVKGLQWATPPPLGRVLVLLMYWAVIVYMMVNDAVIKDAYFWERIGFRNAWVTIMQMPLLYLLAMKVNVLGYITGTSHERLNWLHRWVARTMFVTATVHGFHFWTEWARADFIETQLRIMPFIKHGLGAWGILVWSFVSGMKPFRGMAYEMFVVQHLVSAVVFIWLVYVHIPTYARHYLWFTVALICFDRLARWALLAWQNARVATSRSGGKGVKRLGHEVQVRAVSSSTTVVTIKHVHFSWKAGQYLYLWLPRVGPFEAHPYTIASAHQLPETSVSNSVQLVIRSHGGFSRRLHKFAEQRQASGKQDTLTGFVLGPFGAPPRWDIYETMVLISASTGASFTLPILESIVQCRRSICTTRVDFVLLACQGEEIEFYTERLRELMERAQQAGIELVVHIAITRSGKAKEGEVITALSSDRETGSGSWSQHRRGVSDASAGGDYLEMRVLDVEKADEVPLTRAPRSGSTAGAVREYYSRPDIAALIREPVETCGGEASIVVSTASLRFQSTLRSPIASPSQKPSFLRRPEVTFVRRPLAHSSRYPIIACFATMATDDAAGQLTAQLEKLSISKLESFPGCYPDVNPVDIYRSHITSLLHDVTGVEKTIIYNALAWTQSLDKGDLVLAVPALRIKGKKPAELTAEWLEKFPESALIEKPVAFQNGSFLQFWFKPGPLAQVLLPQIAKRGKDFGKNPNNGLRNPQDPSQGSKRIIVEFSSPNIAKPFHAGHLRSTIIGGFLANLYDGAGWDVTRINYLGDWGKQYGLLALGFDRFGNEDALKADPINHLYEVYVKINKEMSDEKEQITAKEQAGEDVTALKDNSLDEQARKYFKAMVAGDEAAVAQWRRFRDLSIVRYKETYARLNIHFDEYSGESQVAESDMEAAANKLQEMKISEESEGAVIIDFTKHVPGKAGKSLERPIIRKKDGTALYLTRDISELLHREKKYGFDHMIYVIASQQDLHLKQLFKIVELMGYPEVTKKCQHINFGMVLGMSTRKGNVKFLDDILRDVGDKMHEVMRKNEVKYSQVENPEATADILGISSVMVQDMSGKRINNYHFDMEAMTSFEGDTGPYLQYAHARLCSIFRKAGLTEEELASADLSLLTEKHAIELIRILSQYPDVVQNTLKTLEPTTVLTYLFRMTHVISSSYDHLRIVGSEKELQKARLALYTAARTVLYNGMRLLGLNPVERM</sequence>
<dbReference type="SUPFAM" id="SSF63380">
    <property type="entry name" value="Riboflavin synthase domain-like"/>
    <property type="match status" value="1"/>
</dbReference>
<evidence type="ECO:0000256" key="15">
    <source>
        <dbReference type="ARBA" id="ARBA00033033"/>
    </source>
</evidence>
<evidence type="ECO:0000256" key="7">
    <source>
        <dbReference type="ARBA" id="ARBA00022840"/>
    </source>
</evidence>
<evidence type="ECO:0000256" key="4">
    <source>
        <dbReference type="ARBA" id="ARBA00022598"/>
    </source>
</evidence>
<dbReference type="GO" id="GO:0004814">
    <property type="term" value="F:arginine-tRNA ligase activity"/>
    <property type="evidence" value="ECO:0007669"/>
    <property type="project" value="UniProtKB-EC"/>
</dbReference>
<dbReference type="Gene3D" id="2.40.30.10">
    <property type="entry name" value="Translation factors"/>
    <property type="match status" value="1"/>
</dbReference>
<evidence type="ECO:0000256" key="12">
    <source>
        <dbReference type="ARBA" id="ARBA00023065"/>
    </source>
</evidence>
<feature type="transmembrane region" description="Helical" evidence="19">
    <location>
        <begin position="248"/>
        <end position="269"/>
    </location>
</feature>
<dbReference type="Pfam" id="PF05746">
    <property type="entry name" value="DALR_1"/>
    <property type="match status" value="1"/>
</dbReference>
<feature type="domain" description="FAD-binding FR-type" evidence="20">
    <location>
        <begin position="311"/>
        <end position="422"/>
    </location>
</feature>
<dbReference type="Pfam" id="PF08030">
    <property type="entry name" value="NAD_binding_6"/>
    <property type="match status" value="1"/>
</dbReference>
<evidence type="ECO:0000313" key="21">
    <source>
        <dbReference type="EMBL" id="TEA19621.1"/>
    </source>
</evidence>
<comment type="catalytic activity">
    <reaction evidence="16">
        <text>tRNA(Arg) + L-arginine + ATP = L-arginyl-tRNA(Arg) + AMP + diphosphate</text>
        <dbReference type="Rhea" id="RHEA:20301"/>
        <dbReference type="Rhea" id="RHEA-COMP:9658"/>
        <dbReference type="Rhea" id="RHEA-COMP:9673"/>
        <dbReference type="ChEBI" id="CHEBI:30616"/>
        <dbReference type="ChEBI" id="CHEBI:32682"/>
        <dbReference type="ChEBI" id="CHEBI:33019"/>
        <dbReference type="ChEBI" id="CHEBI:78442"/>
        <dbReference type="ChEBI" id="CHEBI:78513"/>
        <dbReference type="ChEBI" id="CHEBI:456215"/>
        <dbReference type="EC" id="6.1.1.19"/>
    </reaction>
</comment>
<keyword evidence="6" id="KW-0547">Nucleotide-binding</keyword>
<dbReference type="SUPFAM" id="SSF47323">
    <property type="entry name" value="Anticodon-binding domain of a subclass of class I aminoacyl-tRNA synthetases"/>
    <property type="match status" value="1"/>
</dbReference>
<dbReference type="GO" id="GO:0006811">
    <property type="term" value="P:monoatomic ion transport"/>
    <property type="evidence" value="ECO:0007669"/>
    <property type="project" value="UniProtKB-KW"/>
</dbReference>
<name>A0A4R8TNB7_9PEZI</name>
<dbReference type="CDD" id="cd06186">
    <property type="entry name" value="NOX_Duox_like_FAD_NADP"/>
    <property type="match status" value="1"/>
</dbReference>
<dbReference type="SFLD" id="SFLDG01168">
    <property type="entry name" value="Ferric_reductase_subgroup_(FRE"/>
    <property type="match status" value="1"/>
</dbReference>
<dbReference type="CDD" id="cd07956">
    <property type="entry name" value="Anticodon_Ia_Arg"/>
    <property type="match status" value="1"/>
</dbReference>
<evidence type="ECO:0000256" key="18">
    <source>
        <dbReference type="SAM" id="MobiDB-lite"/>
    </source>
</evidence>
<evidence type="ECO:0000256" key="11">
    <source>
        <dbReference type="ARBA" id="ARBA00023002"/>
    </source>
</evidence>
<comment type="similarity">
    <text evidence="2">Belongs to the class-I aminoacyl-tRNA synthetase family.</text>
</comment>
<dbReference type="EC" id="6.1.1.19" evidence="3"/>
<keyword evidence="17" id="KW-0175">Coiled coil</keyword>
<keyword evidence="9" id="KW-0249">Electron transport</keyword>
<dbReference type="Pfam" id="PF01794">
    <property type="entry name" value="Ferric_reduct"/>
    <property type="match status" value="1"/>
</dbReference>
<dbReference type="CDD" id="cd00671">
    <property type="entry name" value="ArgRS_core"/>
    <property type="match status" value="1"/>
</dbReference>
<dbReference type="Gene3D" id="3.30.1360.70">
    <property type="entry name" value="Arginyl tRNA synthetase N-terminal domain"/>
    <property type="match status" value="1"/>
</dbReference>
<dbReference type="InterPro" id="IPR008909">
    <property type="entry name" value="DALR_anticod-bd"/>
</dbReference>
<dbReference type="SMART" id="SM00836">
    <property type="entry name" value="DALR_1"/>
    <property type="match status" value="1"/>
</dbReference>
<dbReference type="FunFam" id="3.30.1360.70:FF:000006">
    <property type="entry name" value="Arginyl-tRNA synthetase"/>
    <property type="match status" value="1"/>
</dbReference>
<dbReference type="InterPro" id="IPR035684">
    <property type="entry name" value="ArgRS_core"/>
</dbReference>
<dbReference type="Gene3D" id="3.40.50.620">
    <property type="entry name" value="HUPs"/>
    <property type="match status" value="1"/>
</dbReference>
<keyword evidence="14" id="KW-0030">Aminoacyl-tRNA synthetase</keyword>
<evidence type="ECO:0000259" key="20">
    <source>
        <dbReference type="PROSITE" id="PS51384"/>
    </source>
</evidence>
<dbReference type="InterPro" id="IPR017927">
    <property type="entry name" value="FAD-bd_FR_type"/>
</dbReference>
<evidence type="ECO:0000256" key="17">
    <source>
        <dbReference type="SAM" id="Coils"/>
    </source>
</evidence>
<evidence type="ECO:0000256" key="5">
    <source>
        <dbReference type="ARBA" id="ARBA00022692"/>
    </source>
</evidence>
<organism evidence="21 22">
    <name type="scientific">Colletotrichum sidae</name>
    <dbReference type="NCBI Taxonomy" id="1347389"/>
    <lineage>
        <taxon>Eukaryota</taxon>
        <taxon>Fungi</taxon>
        <taxon>Dikarya</taxon>
        <taxon>Ascomycota</taxon>
        <taxon>Pezizomycotina</taxon>
        <taxon>Sordariomycetes</taxon>
        <taxon>Hypocreomycetidae</taxon>
        <taxon>Glomerellales</taxon>
        <taxon>Glomerellaceae</taxon>
        <taxon>Colletotrichum</taxon>
        <taxon>Colletotrichum orbiculare species complex</taxon>
    </lineage>
</organism>
<feature type="transmembrane region" description="Helical" evidence="19">
    <location>
        <begin position="111"/>
        <end position="129"/>
    </location>
</feature>
<dbReference type="InterPro" id="IPR001412">
    <property type="entry name" value="aa-tRNA-synth_I_CS"/>
</dbReference>
<dbReference type="InterPro" id="IPR017938">
    <property type="entry name" value="Riboflavin_synthase-like_b-brl"/>
</dbReference>
<evidence type="ECO:0000256" key="8">
    <source>
        <dbReference type="ARBA" id="ARBA00022917"/>
    </source>
</evidence>
<keyword evidence="5 19" id="KW-0812">Transmembrane</keyword>
<keyword evidence="11" id="KW-0560">Oxidoreductase</keyword>
<feature type="coiled-coil region" evidence="17">
    <location>
        <begin position="464"/>
        <end position="491"/>
    </location>
</feature>
<keyword evidence="12" id="KW-0406">Ion transport</keyword>
<dbReference type="Proteomes" id="UP000295604">
    <property type="component" value="Unassembled WGS sequence"/>
</dbReference>
<feature type="transmembrane region" description="Helical" evidence="19">
    <location>
        <begin position="185"/>
        <end position="203"/>
    </location>
</feature>
<dbReference type="GO" id="GO:0032543">
    <property type="term" value="P:mitochondrial translation"/>
    <property type="evidence" value="ECO:0007669"/>
    <property type="project" value="TreeGrafter"/>
</dbReference>
<dbReference type="Gene3D" id="1.10.730.10">
    <property type="entry name" value="Isoleucyl-tRNA Synthetase, Domain 1"/>
    <property type="match status" value="1"/>
</dbReference>
<keyword evidence="12" id="KW-0813">Transport</keyword>
<dbReference type="GO" id="GO:0005739">
    <property type="term" value="C:mitochondrion"/>
    <property type="evidence" value="ECO:0007669"/>
    <property type="project" value="TreeGrafter"/>
</dbReference>
<evidence type="ECO:0000256" key="3">
    <source>
        <dbReference type="ARBA" id="ARBA00012837"/>
    </source>
</evidence>
<dbReference type="InterPro" id="IPR014729">
    <property type="entry name" value="Rossmann-like_a/b/a_fold"/>
</dbReference>
<keyword evidence="8" id="KW-0648">Protein biosynthesis</keyword>
<evidence type="ECO:0000313" key="22">
    <source>
        <dbReference type="Proteomes" id="UP000295604"/>
    </source>
</evidence>
<dbReference type="GO" id="GO:0016020">
    <property type="term" value="C:membrane"/>
    <property type="evidence" value="ECO:0007669"/>
    <property type="project" value="UniProtKB-SubCell"/>
</dbReference>
<keyword evidence="4 21" id="KW-0436">Ligase</keyword>
<dbReference type="GO" id="GO:0005524">
    <property type="term" value="F:ATP binding"/>
    <property type="evidence" value="ECO:0007669"/>
    <property type="project" value="UniProtKB-KW"/>
</dbReference>
<evidence type="ECO:0000256" key="2">
    <source>
        <dbReference type="ARBA" id="ARBA00005594"/>
    </source>
</evidence>
<dbReference type="PROSITE" id="PS00178">
    <property type="entry name" value="AA_TRNA_LIGASE_I"/>
    <property type="match status" value="1"/>
</dbReference>
<dbReference type="Pfam" id="PF08022">
    <property type="entry name" value="FAD_binding_8"/>
    <property type="match status" value="1"/>
</dbReference>
<feature type="region of interest" description="Disordered" evidence="18">
    <location>
        <begin position="515"/>
        <end position="534"/>
    </location>
</feature>
<protein>
    <recommendedName>
        <fullName evidence="3">arginine--tRNA ligase</fullName>
        <ecNumber evidence="3">6.1.1.19</ecNumber>
    </recommendedName>
    <alternativeName>
        <fullName evidence="15">Arginyl-tRNA synthetase</fullName>
    </alternativeName>
</protein>
<dbReference type="SUPFAM" id="SSF55190">
    <property type="entry name" value="Arginyl-tRNA synthetase (ArgRS), N-terminal 'additional' domain"/>
    <property type="match status" value="1"/>
</dbReference>
<comment type="caution">
    <text evidence="21">The sequence shown here is derived from an EMBL/GenBank/DDBJ whole genome shotgun (WGS) entry which is preliminary data.</text>
</comment>
<dbReference type="GO" id="GO:0016491">
    <property type="term" value="F:oxidoreductase activity"/>
    <property type="evidence" value="ECO:0007669"/>
    <property type="project" value="UniProtKB-KW"/>
</dbReference>
<dbReference type="SUPFAM" id="SSF52374">
    <property type="entry name" value="Nucleotidylyl transferase"/>
    <property type="match status" value="1"/>
</dbReference>
<evidence type="ECO:0000256" key="14">
    <source>
        <dbReference type="ARBA" id="ARBA00023146"/>
    </source>
</evidence>
<reference evidence="21 22" key="1">
    <citation type="submission" date="2018-11" db="EMBL/GenBank/DDBJ databases">
        <title>Genome sequence and assembly of Colletotrichum sidae.</title>
        <authorList>
            <person name="Gan P."/>
            <person name="Shirasu K."/>
        </authorList>
    </citation>
    <scope>NUCLEOTIDE SEQUENCE [LARGE SCALE GENOMIC DNA]</scope>
    <source>
        <strain evidence="21 22">CBS 518.97</strain>
    </source>
</reference>
<dbReference type="HAMAP" id="MF_00123">
    <property type="entry name" value="Arg_tRNA_synth"/>
    <property type="match status" value="1"/>
</dbReference>
<dbReference type="InterPro" id="IPR001278">
    <property type="entry name" value="Arg-tRNA-ligase"/>
</dbReference>
<dbReference type="GO" id="GO:0006420">
    <property type="term" value="P:arginyl-tRNA aminoacylation"/>
    <property type="evidence" value="ECO:0007669"/>
    <property type="project" value="InterPro"/>
</dbReference>
<proteinExistence type="inferred from homology"/>
<evidence type="ECO:0000256" key="6">
    <source>
        <dbReference type="ARBA" id="ARBA00022741"/>
    </source>
</evidence>
<feature type="transmembrane region" description="Helical" evidence="19">
    <location>
        <begin position="215"/>
        <end position="236"/>
    </location>
</feature>
<dbReference type="Gene3D" id="3.40.50.80">
    <property type="entry name" value="Nucleotide-binding domain of ferredoxin-NADP reductase (FNR) module"/>
    <property type="match status" value="1"/>
</dbReference>
<accession>A0A4R8TNB7</accession>
<evidence type="ECO:0000256" key="13">
    <source>
        <dbReference type="ARBA" id="ARBA00023136"/>
    </source>
</evidence>
<dbReference type="SFLD" id="SFLDS00052">
    <property type="entry name" value="Ferric_Reductase_Domain"/>
    <property type="match status" value="1"/>
</dbReference>
<dbReference type="Pfam" id="PF00750">
    <property type="entry name" value="tRNA-synt_1d"/>
    <property type="match status" value="1"/>
</dbReference>
<dbReference type="NCBIfam" id="TIGR00456">
    <property type="entry name" value="argS"/>
    <property type="match status" value="1"/>
</dbReference>
<evidence type="ECO:0000256" key="19">
    <source>
        <dbReference type="SAM" id="Phobius"/>
    </source>
</evidence>
<feature type="transmembrane region" description="Helical" evidence="19">
    <location>
        <begin position="149"/>
        <end position="173"/>
    </location>
</feature>
<evidence type="ECO:0000256" key="9">
    <source>
        <dbReference type="ARBA" id="ARBA00022982"/>
    </source>
</evidence>
<dbReference type="PROSITE" id="PS51384">
    <property type="entry name" value="FAD_FR"/>
    <property type="match status" value="1"/>
</dbReference>
<feature type="transmembrane region" description="Helical" evidence="19">
    <location>
        <begin position="33"/>
        <end position="53"/>
    </location>
</feature>
<comment type="subcellular location">
    <subcellularLocation>
        <location evidence="1">Membrane</location>
        <topology evidence="1">Multi-pass membrane protein</topology>
    </subcellularLocation>
</comment>
<dbReference type="PANTHER" id="PTHR11956:SF11">
    <property type="entry name" value="ARGININE--TRNA LIGASE, MITOCHONDRIAL-RELATED"/>
    <property type="match status" value="1"/>
</dbReference>
<dbReference type="InterPro" id="IPR039261">
    <property type="entry name" value="FNR_nucleotide-bd"/>
</dbReference>
<dbReference type="InterPro" id="IPR036695">
    <property type="entry name" value="Arg-tRNA-synth_N_sf"/>
</dbReference>
<dbReference type="EMBL" id="QAPF01000044">
    <property type="protein sequence ID" value="TEA19621.1"/>
    <property type="molecule type" value="Genomic_DNA"/>
</dbReference>
<dbReference type="InterPro" id="IPR013121">
    <property type="entry name" value="Fe_red_NAD-bd_6"/>
</dbReference>
<evidence type="ECO:0000256" key="10">
    <source>
        <dbReference type="ARBA" id="ARBA00022989"/>
    </source>
</evidence>
<dbReference type="InterPro" id="IPR009080">
    <property type="entry name" value="tRNAsynth_Ia_anticodon-bd"/>
</dbReference>
<keyword evidence="13 19" id="KW-0472">Membrane</keyword>
<dbReference type="InterPro" id="IPR005148">
    <property type="entry name" value="Arg-tRNA-synth_N"/>
</dbReference>
<evidence type="ECO:0000256" key="16">
    <source>
        <dbReference type="ARBA" id="ARBA00049339"/>
    </source>
</evidence>